<feature type="region of interest" description="Disordered" evidence="1">
    <location>
        <begin position="132"/>
        <end position="165"/>
    </location>
</feature>
<dbReference type="InterPro" id="IPR027056">
    <property type="entry name" value="Gluconate_2DH_su3"/>
</dbReference>
<evidence type="ECO:0000313" key="3">
    <source>
        <dbReference type="Proteomes" id="UP000295499"/>
    </source>
</evidence>
<dbReference type="Proteomes" id="UP000295499">
    <property type="component" value="Unassembled WGS sequence"/>
</dbReference>
<proteinExistence type="predicted"/>
<dbReference type="OrthoDB" id="6385145at2"/>
<protein>
    <submittedName>
        <fullName evidence="2">Gluconate 2-dehydrogenase subunit 3-like protein</fullName>
    </submittedName>
</protein>
<keyword evidence="3" id="KW-1185">Reference proteome</keyword>
<evidence type="ECO:0000256" key="1">
    <source>
        <dbReference type="SAM" id="MobiDB-lite"/>
    </source>
</evidence>
<evidence type="ECO:0000313" key="2">
    <source>
        <dbReference type="EMBL" id="TDO19705.1"/>
    </source>
</evidence>
<accession>A0A4R6IFL1</accession>
<dbReference type="AlphaFoldDB" id="A0A4R6IFL1"/>
<gene>
    <name evidence="2" type="ORF">CLV32_4329</name>
</gene>
<comment type="caution">
    <text evidence="2">The sequence shown here is derived from an EMBL/GenBank/DDBJ whole genome shotgun (WGS) entry which is preliminary data.</text>
</comment>
<feature type="compositionally biased region" description="Basic and acidic residues" evidence="1">
    <location>
        <begin position="132"/>
        <end position="158"/>
    </location>
</feature>
<dbReference type="RefSeq" id="WP_133558919.1">
    <property type="nucleotide sequence ID" value="NZ_SNWM01000006.1"/>
</dbReference>
<reference evidence="2 3" key="1">
    <citation type="submission" date="2019-03" db="EMBL/GenBank/DDBJ databases">
        <title>Genomic Encyclopedia of Archaeal and Bacterial Type Strains, Phase II (KMG-II): from individual species to whole genera.</title>
        <authorList>
            <person name="Goeker M."/>
        </authorList>
    </citation>
    <scope>NUCLEOTIDE SEQUENCE [LARGE SCALE GENOMIC DNA]</scope>
    <source>
        <strain evidence="2 3">DSM 19034</strain>
    </source>
</reference>
<name>A0A4R6IFL1_9SPHI</name>
<organism evidence="2 3">
    <name type="scientific">Pedobacter duraquae</name>
    <dbReference type="NCBI Taxonomy" id="425511"/>
    <lineage>
        <taxon>Bacteria</taxon>
        <taxon>Pseudomonadati</taxon>
        <taxon>Bacteroidota</taxon>
        <taxon>Sphingobacteriia</taxon>
        <taxon>Sphingobacteriales</taxon>
        <taxon>Sphingobacteriaceae</taxon>
        <taxon>Pedobacter</taxon>
    </lineage>
</organism>
<dbReference type="Pfam" id="PF13618">
    <property type="entry name" value="Gluconate_2-dh3"/>
    <property type="match status" value="1"/>
</dbReference>
<dbReference type="EMBL" id="SNWM01000006">
    <property type="protein sequence ID" value="TDO19705.1"/>
    <property type="molecule type" value="Genomic_DNA"/>
</dbReference>
<sequence length="223" mass="24219">MDRRDAVKSVAFLLGGALSATTIGVFLEGCHSSSPASADLFSADQEKMLAEIADTIIPATKTPGAKAAGVGPFISMIMKECYPEDAQKVFVKGLEDLQDRAKKDYSKSFLEITAAQREELLGKVREETIAAQKADKESDAKAETAKEQEVQKKGEKENNAGNPLASKVNKSRPYFFAIARDLTLLGYFTSEIGATQAYTYLHIPGRYDGCVDLKPGQKVWATN</sequence>